<dbReference type="GO" id="GO:0006950">
    <property type="term" value="P:response to stress"/>
    <property type="evidence" value="ECO:0007669"/>
    <property type="project" value="UniProtKB-ARBA"/>
</dbReference>
<dbReference type="Pfam" id="PF13181">
    <property type="entry name" value="TPR_8"/>
    <property type="match status" value="1"/>
</dbReference>
<protein>
    <recommendedName>
        <fullName evidence="3">Thioredoxin domain-containing protein</fullName>
    </recommendedName>
</protein>
<dbReference type="SUPFAM" id="SSF48452">
    <property type="entry name" value="TPR-like"/>
    <property type="match status" value="1"/>
</dbReference>
<dbReference type="EMBL" id="JAMSHJ010000005">
    <property type="protein sequence ID" value="KAI5411724.1"/>
    <property type="molecule type" value="Genomic_DNA"/>
</dbReference>
<feature type="region of interest" description="Disordered" evidence="2">
    <location>
        <begin position="1"/>
        <end position="145"/>
    </location>
</feature>
<evidence type="ECO:0000313" key="4">
    <source>
        <dbReference type="EMBL" id="KAI5411724.1"/>
    </source>
</evidence>
<feature type="repeat" description="TPR" evidence="1">
    <location>
        <begin position="411"/>
        <end position="444"/>
    </location>
</feature>
<accession>A0A9D4X1A9</accession>
<evidence type="ECO:0000256" key="1">
    <source>
        <dbReference type="PROSITE-ProRule" id="PRU00339"/>
    </source>
</evidence>
<dbReference type="PANTHER" id="PTHR46050:SF3">
    <property type="entry name" value="TPR REPEAT-CONTAINING THIOREDOXIN TTL1"/>
    <property type="match status" value="1"/>
</dbReference>
<dbReference type="Gene3D" id="1.25.40.10">
    <property type="entry name" value="Tetratricopeptide repeat domain"/>
    <property type="match status" value="1"/>
</dbReference>
<gene>
    <name evidence="4" type="ORF">KIW84_056700</name>
</gene>
<dbReference type="InterPro" id="IPR013766">
    <property type="entry name" value="Thioredoxin_domain"/>
</dbReference>
<dbReference type="PROSITE" id="PS50005">
    <property type="entry name" value="TPR"/>
    <property type="match status" value="2"/>
</dbReference>
<reference evidence="4 5" key="1">
    <citation type="journal article" date="2022" name="Nat. Genet.">
        <title>Improved pea reference genome and pan-genome highlight genomic features and evolutionary characteristics.</title>
        <authorList>
            <person name="Yang T."/>
            <person name="Liu R."/>
            <person name="Luo Y."/>
            <person name="Hu S."/>
            <person name="Wang D."/>
            <person name="Wang C."/>
            <person name="Pandey M.K."/>
            <person name="Ge S."/>
            <person name="Xu Q."/>
            <person name="Li N."/>
            <person name="Li G."/>
            <person name="Huang Y."/>
            <person name="Saxena R.K."/>
            <person name="Ji Y."/>
            <person name="Li M."/>
            <person name="Yan X."/>
            <person name="He Y."/>
            <person name="Liu Y."/>
            <person name="Wang X."/>
            <person name="Xiang C."/>
            <person name="Varshney R.K."/>
            <person name="Ding H."/>
            <person name="Gao S."/>
            <person name="Zong X."/>
        </authorList>
    </citation>
    <scope>NUCLEOTIDE SEQUENCE [LARGE SCALE GENOMIC DNA]</scope>
    <source>
        <strain evidence="4 5">cv. Zhongwan 6</strain>
    </source>
</reference>
<evidence type="ECO:0000259" key="3">
    <source>
        <dbReference type="Pfam" id="PF00085"/>
    </source>
</evidence>
<dbReference type="AlphaFoldDB" id="A0A9D4X1A9"/>
<dbReference type="InterPro" id="IPR036249">
    <property type="entry name" value="Thioredoxin-like_sf"/>
</dbReference>
<dbReference type="Pfam" id="PF13432">
    <property type="entry name" value="TPR_16"/>
    <property type="match status" value="1"/>
</dbReference>
<feature type="compositionally biased region" description="Basic and acidic residues" evidence="2">
    <location>
        <begin position="18"/>
        <end position="40"/>
    </location>
</feature>
<dbReference type="Pfam" id="PF00085">
    <property type="entry name" value="Thioredoxin"/>
    <property type="match status" value="1"/>
</dbReference>
<keyword evidence="5" id="KW-1185">Reference proteome</keyword>
<keyword evidence="1" id="KW-0802">TPR repeat</keyword>
<dbReference type="SMART" id="SM00028">
    <property type="entry name" value="TPR"/>
    <property type="match status" value="6"/>
</dbReference>
<feature type="compositionally biased region" description="Low complexity" evidence="2">
    <location>
        <begin position="52"/>
        <end position="72"/>
    </location>
</feature>
<name>A0A9D4X1A9_PEA</name>
<dbReference type="CDD" id="cd02947">
    <property type="entry name" value="TRX_family"/>
    <property type="match status" value="1"/>
</dbReference>
<evidence type="ECO:0000256" key="2">
    <source>
        <dbReference type="SAM" id="MobiDB-lite"/>
    </source>
</evidence>
<dbReference type="Gene3D" id="3.40.30.10">
    <property type="entry name" value="Glutaredoxin"/>
    <property type="match status" value="1"/>
</dbReference>
<proteinExistence type="predicted"/>
<dbReference type="GO" id="GO:0005737">
    <property type="term" value="C:cytoplasm"/>
    <property type="evidence" value="ECO:0007669"/>
    <property type="project" value="TreeGrafter"/>
</dbReference>
<dbReference type="Pfam" id="PF13174">
    <property type="entry name" value="TPR_6"/>
    <property type="match status" value="1"/>
</dbReference>
<dbReference type="Proteomes" id="UP001058974">
    <property type="component" value="Chromosome 5"/>
</dbReference>
<feature type="repeat" description="TPR" evidence="1">
    <location>
        <begin position="218"/>
        <end position="251"/>
    </location>
</feature>
<organism evidence="4 5">
    <name type="scientific">Pisum sativum</name>
    <name type="common">Garden pea</name>
    <name type="synonym">Lathyrus oleraceus</name>
    <dbReference type="NCBI Taxonomy" id="3888"/>
    <lineage>
        <taxon>Eukaryota</taxon>
        <taxon>Viridiplantae</taxon>
        <taxon>Streptophyta</taxon>
        <taxon>Embryophyta</taxon>
        <taxon>Tracheophyta</taxon>
        <taxon>Spermatophyta</taxon>
        <taxon>Magnoliopsida</taxon>
        <taxon>eudicotyledons</taxon>
        <taxon>Gunneridae</taxon>
        <taxon>Pentapetalae</taxon>
        <taxon>rosids</taxon>
        <taxon>fabids</taxon>
        <taxon>Fabales</taxon>
        <taxon>Fabaceae</taxon>
        <taxon>Papilionoideae</taxon>
        <taxon>50 kb inversion clade</taxon>
        <taxon>NPAAA clade</taxon>
        <taxon>Hologalegina</taxon>
        <taxon>IRL clade</taxon>
        <taxon>Fabeae</taxon>
        <taxon>Lathyrus</taxon>
    </lineage>
</organism>
<dbReference type="InterPro" id="IPR019734">
    <property type="entry name" value="TPR_rpt"/>
</dbReference>
<dbReference type="Gramene" id="Psat05G0670000-T1">
    <property type="protein sequence ID" value="KAI5411724.1"/>
    <property type="gene ID" value="KIW84_056700"/>
</dbReference>
<evidence type="ECO:0000313" key="5">
    <source>
        <dbReference type="Proteomes" id="UP001058974"/>
    </source>
</evidence>
<comment type="caution">
    <text evidence="4">The sequence shown here is derived from an EMBL/GenBank/DDBJ whole genome shotgun (WGS) entry which is preliminary data.</text>
</comment>
<dbReference type="InterPro" id="IPR044534">
    <property type="entry name" value="TTL1-4"/>
</dbReference>
<dbReference type="InterPro" id="IPR011990">
    <property type="entry name" value="TPR-like_helical_dom_sf"/>
</dbReference>
<feature type="region of interest" description="Disordered" evidence="2">
    <location>
        <begin position="192"/>
        <end position="215"/>
    </location>
</feature>
<dbReference type="SUPFAM" id="SSF52833">
    <property type="entry name" value="Thioredoxin-like"/>
    <property type="match status" value="1"/>
</dbReference>
<dbReference type="PANTHER" id="PTHR46050">
    <property type="entry name" value="TPR REPEAT-CONTAINING THIOREDOXIN"/>
    <property type="match status" value="1"/>
</dbReference>
<feature type="domain" description="Thioredoxin" evidence="3">
    <location>
        <begin position="596"/>
        <end position="702"/>
    </location>
</feature>
<feature type="compositionally biased region" description="Low complexity" evidence="2">
    <location>
        <begin position="86"/>
        <end position="99"/>
    </location>
</feature>
<sequence>MSRSPGKSKPDAIGSGKITDRFREAVTLEANKPDFRELDHGSPVSPLRTTRGGPAVSSSSGSSGSFSGKTGSKPVSKKSTSAPIHSSNSGELSGSSDNSPTASRSGGNVRGSKPKPGDSRSNSGSGATPKKHSGQTVNSPPLNVLPAGNICPSGKIVKTGMAYKNTKSDVLGYGTGNYGHGSIMRGTTAGGAGRVDTSSMRGGIGSDSGKRGVESVDPEQLNLVGNEHYKRGEFAEALSFYDRAVAVLPRSASHRSNRAAALISLGRLPEAVRECQLALNCDPDYHRAHHRLASLFIRLGQVENARRHLCHPGLTPNPTEMLKLQLVDKHINKCTGVRRVGDWKSVLRELDGASTAGADSSPQLFMCRAEALLNLRQIDDAESVMAHAPKSDPQINSTPFEAIFFGMFAEAYSYYVRSKIEMALGRFENAVTSVEKANKIDPQNIELAVWLNNVRKVARARTRGNDLFKSDRFTEACSAYGDGLKLDPSNSVLYCNRAACWYKLGQWQKSIEDSNQALHYQPNYMKALLRRATSYNKLEKWEEAVKDYEVLRKELPNDNDVAEALFHAHISLKKSRGEEVTNLKFGGEVERVSGLEQFRTAISSSGVSVVHFEAASNSKCRQLSPFLDTLCGKYPSVNFLKVVILTLRVFGFAVRITVDIHENAIVATDENVRVVPTFKIYKNGNQVKVIVCPSRDVLEQSVKHYSL</sequence>